<evidence type="ECO:0000256" key="3">
    <source>
        <dbReference type="ARBA" id="ARBA00022475"/>
    </source>
</evidence>
<evidence type="ECO:0000259" key="8">
    <source>
        <dbReference type="PROSITE" id="PS50125"/>
    </source>
</evidence>
<dbReference type="Pfam" id="PF05226">
    <property type="entry name" value="CHASE2"/>
    <property type="match status" value="1"/>
</dbReference>
<keyword evidence="3" id="KW-1003">Cell membrane</keyword>
<dbReference type="FunFam" id="3.30.70.1230:FF:000016">
    <property type="entry name" value="Adenylate/guanylate cyclase domain-containing protein"/>
    <property type="match status" value="1"/>
</dbReference>
<dbReference type="STRING" id="1817756.A2140_08940"/>
<evidence type="ECO:0000256" key="4">
    <source>
        <dbReference type="ARBA" id="ARBA00022692"/>
    </source>
</evidence>
<dbReference type="GO" id="GO:0004016">
    <property type="term" value="F:adenylate cyclase activity"/>
    <property type="evidence" value="ECO:0007669"/>
    <property type="project" value="UniProtKB-ARBA"/>
</dbReference>
<dbReference type="Pfam" id="PF00211">
    <property type="entry name" value="Guanylate_cyc"/>
    <property type="match status" value="1"/>
</dbReference>
<dbReference type="PANTHER" id="PTHR43081">
    <property type="entry name" value="ADENYLATE CYCLASE, TERMINAL-DIFFERENTIATION SPECIFIC-RELATED"/>
    <property type="match status" value="1"/>
</dbReference>
<dbReference type="InterPro" id="IPR001054">
    <property type="entry name" value="A/G_cyclase"/>
</dbReference>
<dbReference type="Gene3D" id="3.30.70.1230">
    <property type="entry name" value="Nucleotide cyclase"/>
    <property type="match status" value="1"/>
</dbReference>
<keyword evidence="4 7" id="KW-0812">Transmembrane</keyword>
<evidence type="ECO:0000256" key="2">
    <source>
        <dbReference type="ARBA" id="ARBA00005381"/>
    </source>
</evidence>
<organism evidence="9 10">
    <name type="scientific">Candidatus Muproteobacteria bacterium RBG_16_62_13</name>
    <dbReference type="NCBI Taxonomy" id="1817756"/>
    <lineage>
        <taxon>Bacteria</taxon>
        <taxon>Pseudomonadati</taxon>
        <taxon>Pseudomonadota</taxon>
        <taxon>Candidatus Muproteobacteria</taxon>
    </lineage>
</organism>
<dbReference type="InterPro" id="IPR029787">
    <property type="entry name" value="Nucleotide_cyclase"/>
</dbReference>
<comment type="subcellular location">
    <subcellularLocation>
        <location evidence="1">Cell envelope</location>
    </subcellularLocation>
</comment>
<feature type="domain" description="Guanylate cyclase" evidence="8">
    <location>
        <begin position="331"/>
        <end position="463"/>
    </location>
</feature>
<evidence type="ECO:0000256" key="6">
    <source>
        <dbReference type="ARBA" id="ARBA00023136"/>
    </source>
</evidence>
<dbReference type="PANTHER" id="PTHR43081:SF1">
    <property type="entry name" value="ADENYLATE CYCLASE, TERMINAL-DIFFERENTIATION SPECIFIC"/>
    <property type="match status" value="1"/>
</dbReference>
<dbReference type="SMART" id="SM01080">
    <property type="entry name" value="CHASE2"/>
    <property type="match status" value="1"/>
</dbReference>
<reference evidence="9 10" key="1">
    <citation type="journal article" date="2016" name="Nat. Commun.">
        <title>Thousands of microbial genomes shed light on interconnected biogeochemical processes in an aquifer system.</title>
        <authorList>
            <person name="Anantharaman K."/>
            <person name="Brown C.T."/>
            <person name="Hug L.A."/>
            <person name="Sharon I."/>
            <person name="Castelle C.J."/>
            <person name="Probst A.J."/>
            <person name="Thomas B.C."/>
            <person name="Singh A."/>
            <person name="Wilkins M.J."/>
            <person name="Karaoz U."/>
            <person name="Brodie E.L."/>
            <person name="Williams K.H."/>
            <person name="Hubbard S.S."/>
            <person name="Banfield J.F."/>
        </authorList>
    </citation>
    <scope>NUCLEOTIDE SEQUENCE [LARGE SCALE GENOMIC DNA]</scope>
</reference>
<dbReference type="PROSITE" id="PS50125">
    <property type="entry name" value="GUANYLATE_CYCLASE_2"/>
    <property type="match status" value="1"/>
</dbReference>
<sequence length="566" mass="62678">MFLLGEEDARHVSAAEADATHRRIRDQAISIVRSRGGDVPATVSEARAVISNLPAVQKAGRHAGHINILPDPDGALRWASLVMRHRGQFYPSADVQAARLYLGNPALTLTMASDGVDSLTIGARAISTDEYGRALIRYYGQERTIPTISAADVLAGRADPARFRDKVVVVGGTAKGIGDIRVTPHGALFPGVEVRATIIQNLIDGSILRRPGWTLGADFLVLLIIGLSLSWWLPRTRLPLAAAISAVVFTGYLALVVVLFRTQSVWLNMVYPGSLLILMFVSTALMKYFTAENEKRQIKTAFQHYVAPKVVDVITENIEQLKLGGEKRELTILFSDIRGFTGFSETLAPEDLVRLLNVYLTRMTEEVFHNDGTLDKYIGDAIMAFYGAPIARPDHALAACRTALGMANALVELNREWEREKRPTLQIGIGLNTGPMIFGNMGSSTRFDYTVIGDAVNLGSRIEGLNKTYGTTILLSEFTHAQAAKEFAGRLREVDATRVRGRQEPVRIYELIPDNLYPVLDWLTDYERAYRAMRAGDTVTALREFRRLAETQRDPVSRYYCRQLEG</sequence>
<dbReference type="AlphaFoldDB" id="A0A1F6T8G7"/>
<proteinExistence type="inferred from homology"/>
<dbReference type="GO" id="GO:0030313">
    <property type="term" value="C:cell envelope"/>
    <property type="evidence" value="ECO:0007669"/>
    <property type="project" value="UniProtKB-SubCell"/>
</dbReference>
<dbReference type="GO" id="GO:0006171">
    <property type="term" value="P:cAMP biosynthetic process"/>
    <property type="evidence" value="ECO:0007669"/>
    <property type="project" value="TreeGrafter"/>
</dbReference>
<evidence type="ECO:0000256" key="5">
    <source>
        <dbReference type="ARBA" id="ARBA00022989"/>
    </source>
</evidence>
<dbReference type="InterPro" id="IPR050697">
    <property type="entry name" value="Adenylyl/Guanylyl_Cyclase_3/4"/>
</dbReference>
<dbReference type="Proteomes" id="UP000178379">
    <property type="component" value="Unassembled WGS sequence"/>
</dbReference>
<dbReference type="InterPro" id="IPR007890">
    <property type="entry name" value="CHASE2"/>
</dbReference>
<feature type="transmembrane region" description="Helical" evidence="7">
    <location>
        <begin position="266"/>
        <end position="289"/>
    </location>
</feature>
<dbReference type="EMBL" id="MFSQ01000012">
    <property type="protein sequence ID" value="OGI41433.1"/>
    <property type="molecule type" value="Genomic_DNA"/>
</dbReference>
<evidence type="ECO:0000313" key="10">
    <source>
        <dbReference type="Proteomes" id="UP000178379"/>
    </source>
</evidence>
<feature type="transmembrane region" description="Helical" evidence="7">
    <location>
        <begin position="240"/>
        <end position="260"/>
    </location>
</feature>
<evidence type="ECO:0000313" key="9">
    <source>
        <dbReference type="EMBL" id="OGI41433.1"/>
    </source>
</evidence>
<dbReference type="SMART" id="SM00044">
    <property type="entry name" value="CYCc"/>
    <property type="match status" value="1"/>
</dbReference>
<dbReference type="SUPFAM" id="SSF55073">
    <property type="entry name" value="Nucleotide cyclase"/>
    <property type="match status" value="1"/>
</dbReference>
<accession>A0A1F6T8G7</accession>
<comment type="similarity">
    <text evidence="2">Belongs to the adenylyl cyclase class-3 family.</text>
</comment>
<protein>
    <recommendedName>
        <fullName evidence="8">Guanylate cyclase domain-containing protein</fullName>
    </recommendedName>
</protein>
<feature type="transmembrane region" description="Helical" evidence="7">
    <location>
        <begin position="213"/>
        <end position="233"/>
    </location>
</feature>
<comment type="caution">
    <text evidence="9">The sequence shown here is derived from an EMBL/GenBank/DDBJ whole genome shotgun (WGS) entry which is preliminary data.</text>
</comment>
<keyword evidence="5 7" id="KW-1133">Transmembrane helix</keyword>
<gene>
    <name evidence="9" type="ORF">A2140_08940</name>
</gene>
<evidence type="ECO:0000256" key="7">
    <source>
        <dbReference type="SAM" id="Phobius"/>
    </source>
</evidence>
<evidence type="ECO:0000256" key="1">
    <source>
        <dbReference type="ARBA" id="ARBA00004196"/>
    </source>
</evidence>
<keyword evidence="6 7" id="KW-0472">Membrane</keyword>
<name>A0A1F6T8G7_9PROT</name>
<dbReference type="CDD" id="cd07302">
    <property type="entry name" value="CHD"/>
    <property type="match status" value="1"/>
</dbReference>
<dbReference type="GO" id="GO:0035556">
    <property type="term" value="P:intracellular signal transduction"/>
    <property type="evidence" value="ECO:0007669"/>
    <property type="project" value="InterPro"/>
</dbReference>